<dbReference type="Proteomes" id="UP001415857">
    <property type="component" value="Unassembled WGS sequence"/>
</dbReference>
<dbReference type="PANTHER" id="PTHR46128">
    <property type="entry name" value="MITOCHONDRIAL GROUP I INTRON SPLICING FACTOR CCM1"/>
    <property type="match status" value="1"/>
</dbReference>
<evidence type="ECO:0000256" key="3">
    <source>
        <dbReference type="PROSITE-ProRule" id="PRU00708"/>
    </source>
</evidence>
<evidence type="ECO:0000256" key="2">
    <source>
        <dbReference type="ARBA" id="ARBA00022737"/>
    </source>
</evidence>
<accession>A0AAP0RL22</accession>
<evidence type="ECO:0000256" key="1">
    <source>
        <dbReference type="ARBA" id="ARBA00007626"/>
    </source>
</evidence>
<keyword evidence="5" id="KW-1185">Reference proteome</keyword>
<dbReference type="AlphaFoldDB" id="A0AAP0RL22"/>
<dbReference type="InterPro" id="IPR011990">
    <property type="entry name" value="TPR-like_helical_dom_sf"/>
</dbReference>
<dbReference type="InterPro" id="IPR050872">
    <property type="entry name" value="PPR_P_subfamily"/>
</dbReference>
<reference evidence="4 5" key="1">
    <citation type="journal article" date="2024" name="Plant J.">
        <title>Genome sequences and population genomics reveal climatic adaptation and genomic divergence between two closely related sweetgum species.</title>
        <authorList>
            <person name="Xu W.Q."/>
            <person name="Ren C.Q."/>
            <person name="Zhang X.Y."/>
            <person name="Comes H.P."/>
            <person name="Liu X.H."/>
            <person name="Li Y.G."/>
            <person name="Kettle C.J."/>
            <person name="Jalonen R."/>
            <person name="Gaisberger H."/>
            <person name="Ma Y.Z."/>
            <person name="Qiu Y.X."/>
        </authorList>
    </citation>
    <scope>NUCLEOTIDE SEQUENCE [LARGE SCALE GENOMIC DNA]</scope>
    <source>
        <strain evidence="4">Hangzhou</strain>
    </source>
</reference>
<dbReference type="NCBIfam" id="TIGR00756">
    <property type="entry name" value="PPR"/>
    <property type="match status" value="2"/>
</dbReference>
<evidence type="ECO:0008006" key="6">
    <source>
        <dbReference type="Google" id="ProtNLM"/>
    </source>
</evidence>
<dbReference type="Pfam" id="PF13041">
    <property type="entry name" value="PPR_2"/>
    <property type="match status" value="1"/>
</dbReference>
<evidence type="ECO:0000313" key="4">
    <source>
        <dbReference type="EMBL" id="KAK9280077.1"/>
    </source>
</evidence>
<dbReference type="Gene3D" id="1.25.40.10">
    <property type="entry name" value="Tetratricopeptide repeat domain"/>
    <property type="match status" value="1"/>
</dbReference>
<protein>
    <recommendedName>
        <fullName evidence="6">Pentatricopeptide repeat-containing protein</fullName>
    </recommendedName>
</protein>
<comment type="caution">
    <text evidence="4">The sequence shown here is derived from an EMBL/GenBank/DDBJ whole genome shotgun (WGS) entry which is preliminary data.</text>
</comment>
<proteinExistence type="inferred from homology"/>
<name>A0AAP0RL22_LIQFO</name>
<dbReference type="EMBL" id="JBBPBK010000008">
    <property type="protein sequence ID" value="KAK9280077.1"/>
    <property type="molecule type" value="Genomic_DNA"/>
</dbReference>
<evidence type="ECO:0000313" key="5">
    <source>
        <dbReference type="Proteomes" id="UP001415857"/>
    </source>
</evidence>
<comment type="similarity">
    <text evidence="1">Belongs to the PPR family. P subfamily.</text>
</comment>
<keyword evidence="2" id="KW-0677">Repeat</keyword>
<dbReference type="PROSITE" id="PS51375">
    <property type="entry name" value="PPR"/>
    <property type="match status" value="2"/>
</dbReference>
<sequence>MVEAQAVVEMMIQRGEKPNEFTNSSLIYSILINGYCKSKRMDDAMRLFEQMSHKGLIPNVIRYNTLIGGFFQLARPRDAHMLLNEMRARGQKPLQRPKS</sequence>
<dbReference type="PANTHER" id="PTHR46128:SF358">
    <property type="entry name" value="TETRATRICOPEPTIDE REPEAT (TPR)-LIKE SUPERFAMILY PROTEIN"/>
    <property type="match status" value="1"/>
</dbReference>
<feature type="repeat" description="PPR" evidence="3">
    <location>
        <begin position="59"/>
        <end position="93"/>
    </location>
</feature>
<organism evidence="4 5">
    <name type="scientific">Liquidambar formosana</name>
    <name type="common">Formosan gum</name>
    <dbReference type="NCBI Taxonomy" id="63359"/>
    <lineage>
        <taxon>Eukaryota</taxon>
        <taxon>Viridiplantae</taxon>
        <taxon>Streptophyta</taxon>
        <taxon>Embryophyta</taxon>
        <taxon>Tracheophyta</taxon>
        <taxon>Spermatophyta</taxon>
        <taxon>Magnoliopsida</taxon>
        <taxon>eudicotyledons</taxon>
        <taxon>Gunneridae</taxon>
        <taxon>Pentapetalae</taxon>
        <taxon>Saxifragales</taxon>
        <taxon>Altingiaceae</taxon>
        <taxon>Liquidambar</taxon>
    </lineage>
</organism>
<dbReference type="Pfam" id="PF01535">
    <property type="entry name" value="PPR"/>
    <property type="match status" value="1"/>
</dbReference>
<dbReference type="InterPro" id="IPR002885">
    <property type="entry name" value="PPR_rpt"/>
</dbReference>
<feature type="repeat" description="PPR" evidence="3">
    <location>
        <begin position="24"/>
        <end position="58"/>
    </location>
</feature>
<gene>
    <name evidence="4" type="ORF">L1049_013762</name>
</gene>